<dbReference type="PANTHER" id="PTHR44200">
    <property type="entry name" value="DNAJ HOMOLOG SUBFAMILY C MEMBER 7"/>
    <property type="match status" value="1"/>
</dbReference>
<dbReference type="Pfam" id="PF00226">
    <property type="entry name" value="DnaJ"/>
    <property type="match status" value="1"/>
</dbReference>
<dbReference type="EMBL" id="JAVLSJ010000016">
    <property type="protein sequence ID" value="MDR9851339.1"/>
    <property type="molecule type" value="Genomic_DNA"/>
</dbReference>
<dbReference type="SUPFAM" id="SSF46565">
    <property type="entry name" value="Chaperone J-domain"/>
    <property type="match status" value="1"/>
</dbReference>
<comment type="caution">
    <text evidence="3">The sequence shown here is derived from an EMBL/GenBank/DDBJ whole genome shotgun (WGS) entry which is preliminary data.</text>
</comment>
<dbReference type="InterPro" id="IPR052758">
    <property type="entry name" value="SRC_co-chaperone"/>
</dbReference>
<feature type="domain" description="J" evidence="2">
    <location>
        <begin position="336"/>
        <end position="399"/>
    </location>
</feature>
<evidence type="ECO:0000259" key="2">
    <source>
        <dbReference type="PROSITE" id="PS50076"/>
    </source>
</evidence>
<evidence type="ECO:0000256" key="1">
    <source>
        <dbReference type="SAM" id="Coils"/>
    </source>
</evidence>
<dbReference type="PANTHER" id="PTHR44200:SF1">
    <property type="entry name" value="DNAJ HOMOLOG SUBFAMILY C MEMBER 7"/>
    <property type="match status" value="1"/>
</dbReference>
<dbReference type="InterPro" id="IPR001623">
    <property type="entry name" value="DnaJ_domain"/>
</dbReference>
<evidence type="ECO:0000313" key="4">
    <source>
        <dbReference type="Proteomes" id="UP001246576"/>
    </source>
</evidence>
<keyword evidence="1" id="KW-0175">Coiled coil</keyword>
<organism evidence="3 4">
    <name type="scientific">Herbaspirillum huttiense subsp. lycopersici</name>
    <dbReference type="NCBI Taxonomy" id="3074428"/>
    <lineage>
        <taxon>Bacteria</taxon>
        <taxon>Pseudomonadati</taxon>
        <taxon>Pseudomonadota</taxon>
        <taxon>Betaproteobacteria</taxon>
        <taxon>Burkholderiales</taxon>
        <taxon>Oxalobacteraceae</taxon>
        <taxon>Herbaspirillum</taxon>
    </lineage>
</organism>
<sequence length="402" mass="46660">MGIYNNFSFRSVSDYFSVGGEGRTKIREGAARLSSSFSAMRNSAWYKKCTRFDASDLSRRMQSHPRAQQAYAEARQRLAQLQVQMSGLIQEIYSKLKQYGIYASHQPHDAERAIHRRWSNVLPPGASILPGAHFDARERVERMEWHSESVKWNATHHVDTGERISVTDWRSGADGWQQREEIEHNYQRHWTTSRREGPPLQHFSIFVPVVPNNEGWFVGMIRDHANAIEWKTYFHPGRQTHYRCTAWSASGDQGVLLRTTYDEVTKTTWHETYNQTNGAHHSRSDWRTAEDGVSRERTVKDHITGEVFVEVNEDFNRTGFFDQEYAGQDLHKLAAESLAALGLEPHERDQSTIKKHYKRLALRWHSDKQVSKSEAEKEAAQREYDQIDRAYKFLSSPAFAQL</sequence>
<dbReference type="RefSeq" id="WP_245201949.1">
    <property type="nucleotide sequence ID" value="NZ_JAVLSJ010000016.1"/>
</dbReference>
<gene>
    <name evidence="3" type="ORF">RI048_24150</name>
</gene>
<name>A0ABU2ET34_9BURK</name>
<dbReference type="CDD" id="cd06257">
    <property type="entry name" value="DnaJ"/>
    <property type="match status" value="1"/>
</dbReference>
<keyword evidence="4" id="KW-1185">Reference proteome</keyword>
<feature type="coiled-coil region" evidence="1">
    <location>
        <begin position="64"/>
        <end position="91"/>
    </location>
</feature>
<proteinExistence type="predicted"/>
<accession>A0ABU2ET34</accession>
<dbReference type="PROSITE" id="PS50076">
    <property type="entry name" value="DNAJ_2"/>
    <property type="match status" value="1"/>
</dbReference>
<dbReference type="Gene3D" id="1.10.287.110">
    <property type="entry name" value="DnaJ domain"/>
    <property type="match status" value="1"/>
</dbReference>
<evidence type="ECO:0000313" key="3">
    <source>
        <dbReference type="EMBL" id="MDR9851339.1"/>
    </source>
</evidence>
<dbReference type="InterPro" id="IPR036869">
    <property type="entry name" value="J_dom_sf"/>
</dbReference>
<reference evidence="3" key="1">
    <citation type="submission" date="2023-09" db="EMBL/GenBank/DDBJ databases">
        <title>Description of first Herbaspirillum huttiense subsp. nephrolepsisexaltata and Herbaspirillum huttiense subsp. lycopersicon.</title>
        <authorList>
            <person name="Poudel M."/>
            <person name="Sharma A."/>
            <person name="Goss E."/>
            <person name="Tapia J.H."/>
            <person name="Harmon C.M."/>
            <person name="Jones J.B."/>
        </authorList>
    </citation>
    <scope>NUCLEOTIDE SEQUENCE</scope>
    <source>
        <strain evidence="3">SE1</strain>
    </source>
</reference>
<dbReference type="SMART" id="SM00271">
    <property type="entry name" value="DnaJ"/>
    <property type="match status" value="1"/>
</dbReference>
<dbReference type="Proteomes" id="UP001246576">
    <property type="component" value="Unassembled WGS sequence"/>
</dbReference>
<protein>
    <submittedName>
        <fullName evidence="3">J domain-containing protein</fullName>
    </submittedName>
</protein>